<protein>
    <submittedName>
        <fullName evidence="3">Uncharacterized protein</fullName>
    </submittedName>
</protein>
<name>A0AAV0BL18_PHAPC</name>
<keyword evidence="4" id="KW-1185">Reference proteome</keyword>
<comment type="caution">
    <text evidence="3">The sequence shown here is derived from an EMBL/GenBank/DDBJ whole genome shotgun (WGS) entry which is preliminary data.</text>
</comment>
<evidence type="ECO:0000256" key="2">
    <source>
        <dbReference type="SAM" id="Phobius"/>
    </source>
</evidence>
<proteinExistence type="predicted"/>
<feature type="region of interest" description="Disordered" evidence="1">
    <location>
        <begin position="1"/>
        <end position="25"/>
    </location>
</feature>
<reference evidence="3" key="1">
    <citation type="submission" date="2022-06" db="EMBL/GenBank/DDBJ databases">
        <authorList>
            <consortium name="SYNGENTA / RWTH Aachen University"/>
        </authorList>
    </citation>
    <scope>NUCLEOTIDE SEQUENCE</scope>
</reference>
<evidence type="ECO:0000256" key="1">
    <source>
        <dbReference type="SAM" id="MobiDB-lite"/>
    </source>
</evidence>
<evidence type="ECO:0000313" key="4">
    <source>
        <dbReference type="Proteomes" id="UP001153365"/>
    </source>
</evidence>
<keyword evidence="2" id="KW-0812">Transmembrane</keyword>
<organism evidence="3 4">
    <name type="scientific">Phakopsora pachyrhizi</name>
    <name type="common">Asian soybean rust disease fungus</name>
    <dbReference type="NCBI Taxonomy" id="170000"/>
    <lineage>
        <taxon>Eukaryota</taxon>
        <taxon>Fungi</taxon>
        <taxon>Dikarya</taxon>
        <taxon>Basidiomycota</taxon>
        <taxon>Pucciniomycotina</taxon>
        <taxon>Pucciniomycetes</taxon>
        <taxon>Pucciniales</taxon>
        <taxon>Phakopsoraceae</taxon>
        <taxon>Phakopsora</taxon>
    </lineage>
</organism>
<accession>A0AAV0BL18</accession>
<keyword evidence="2" id="KW-1133">Transmembrane helix</keyword>
<gene>
    <name evidence="3" type="ORF">PPACK8108_LOCUS20877</name>
</gene>
<sequence length="113" mass="12537">MGLRQGSAGSVPSDDGNHSQSEPGQEVGIEMSLRVFRRMIFWKKILPILILFSVSLVLLNAVYLYLSVYSDDKGSLTSSGPTDIDPVWATVSIILPDLDCVTDLLRNRSRQLR</sequence>
<dbReference type="Proteomes" id="UP001153365">
    <property type="component" value="Unassembled WGS sequence"/>
</dbReference>
<evidence type="ECO:0000313" key="3">
    <source>
        <dbReference type="EMBL" id="CAH7686255.1"/>
    </source>
</evidence>
<keyword evidence="2" id="KW-0472">Membrane</keyword>
<feature type="transmembrane region" description="Helical" evidence="2">
    <location>
        <begin position="45"/>
        <end position="66"/>
    </location>
</feature>
<dbReference type="AlphaFoldDB" id="A0AAV0BL18"/>
<dbReference type="EMBL" id="CALTRL010005778">
    <property type="protein sequence ID" value="CAH7686255.1"/>
    <property type="molecule type" value="Genomic_DNA"/>
</dbReference>